<dbReference type="GO" id="GO:0051782">
    <property type="term" value="P:negative regulation of cell division"/>
    <property type="evidence" value="ECO:0007669"/>
    <property type="project" value="TreeGrafter"/>
</dbReference>
<dbReference type="KEGG" id="goq:ACH46_02055"/>
<reference evidence="2 3" key="2">
    <citation type="journal article" date="2017" name="Int. J. Syst. Evol. Microbiol.">
        <title>Gordonia phthalatica sp. nov., a di-n-butyl phthalate-degrading bacterium isolated from activated sludge.</title>
        <authorList>
            <person name="Jin D."/>
            <person name="Kong X."/>
            <person name="Jia M."/>
            <person name="Yu X."/>
            <person name="Wang X."/>
            <person name="Zhuang X."/>
            <person name="Deng Y."/>
            <person name="Bai Z."/>
        </authorList>
    </citation>
    <scope>NUCLEOTIDE SEQUENCE [LARGE SCALE GENOMIC DNA]</scope>
    <source>
        <strain evidence="2 3">QH-11</strain>
    </source>
</reference>
<dbReference type="InterPro" id="IPR022521">
    <property type="entry name" value="Rv3660c"/>
</dbReference>
<dbReference type="RefSeq" id="WP_062391467.1">
    <property type="nucleotide sequence ID" value="NZ_CP011853.1"/>
</dbReference>
<dbReference type="STRING" id="1136941.ACH46_02055"/>
<evidence type="ECO:0000259" key="1">
    <source>
        <dbReference type="Pfam" id="PF26563"/>
    </source>
</evidence>
<dbReference type="InterPro" id="IPR059050">
    <property type="entry name" value="Rv3660c_N"/>
</dbReference>
<sequence length="347" mass="35024">MSDVLLVLAGDEFHDDLARCSAAAGYTMVVGDAARCRHQWLRAAAVVADAAALHVLRDLGLPRRTGLFAVAPPGDDGVPWRAGLVLGADGGFVLPDEEGALVAALTRVREPRRHPAGALAVIGGHGGAGASTLAAAVALVAARSSPTLLMDVDQAGAGADLLLGVEAESGLRWPDVNGETGAIGGAALRAAVPRTRGVGVLCGARGDPSPLRPETVLAVLDASRGAGDVVIADVGREPGPVAAGIVDSVDLIVVVTTATVPAVAATRRTVARMLDGREPVLLVRGPSPSGLRGRQVADAVGLPLLGQYRPEGGLAARCESGGLTVRRFSPLTRIAETVCARVGSGAR</sequence>
<dbReference type="GO" id="GO:0005524">
    <property type="term" value="F:ATP binding"/>
    <property type="evidence" value="ECO:0007669"/>
    <property type="project" value="TreeGrafter"/>
</dbReference>
<dbReference type="Pfam" id="PF26563">
    <property type="entry name" value="Rv3660c_N"/>
    <property type="match status" value="1"/>
</dbReference>
<dbReference type="GO" id="GO:0009898">
    <property type="term" value="C:cytoplasmic side of plasma membrane"/>
    <property type="evidence" value="ECO:0007669"/>
    <property type="project" value="TreeGrafter"/>
</dbReference>
<dbReference type="GO" id="GO:0005829">
    <property type="term" value="C:cytosol"/>
    <property type="evidence" value="ECO:0007669"/>
    <property type="project" value="TreeGrafter"/>
</dbReference>
<dbReference type="AlphaFoldDB" id="A0A0N9MLS4"/>
<dbReference type="OrthoDB" id="3252838at2"/>
<evidence type="ECO:0000313" key="3">
    <source>
        <dbReference type="Proteomes" id="UP000063789"/>
    </source>
</evidence>
<dbReference type="InterPro" id="IPR027417">
    <property type="entry name" value="P-loop_NTPase"/>
</dbReference>
<dbReference type="GO" id="GO:0016887">
    <property type="term" value="F:ATP hydrolysis activity"/>
    <property type="evidence" value="ECO:0007669"/>
    <property type="project" value="TreeGrafter"/>
</dbReference>
<evidence type="ECO:0000313" key="2">
    <source>
        <dbReference type="EMBL" id="ALG83512.1"/>
    </source>
</evidence>
<dbReference type="InterPro" id="IPR050625">
    <property type="entry name" value="ParA/MinD_ATPase"/>
</dbReference>
<dbReference type="NCBIfam" id="TIGR03815">
    <property type="entry name" value="CpaE_hom_Actino"/>
    <property type="match status" value="1"/>
</dbReference>
<feature type="domain" description="Rv3660c-like CheY-like N-terminal" evidence="1">
    <location>
        <begin position="8"/>
        <end position="113"/>
    </location>
</feature>
<dbReference type="PATRIC" id="fig|1136941.3.peg.412"/>
<organism evidence="2 3">
    <name type="scientific">Gordonia phthalatica</name>
    <dbReference type="NCBI Taxonomy" id="1136941"/>
    <lineage>
        <taxon>Bacteria</taxon>
        <taxon>Bacillati</taxon>
        <taxon>Actinomycetota</taxon>
        <taxon>Actinomycetes</taxon>
        <taxon>Mycobacteriales</taxon>
        <taxon>Gordoniaceae</taxon>
        <taxon>Gordonia</taxon>
    </lineage>
</organism>
<protein>
    <recommendedName>
        <fullName evidence="1">Rv3660c-like CheY-like N-terminal domain-containing protein</fullName>
    </recommendedName>
</protein>
<dbReference type="PANTHER" id="PTHR43384:SF11">
    <property type="entry name" value="SEPTUM SITE DETERMINING PROTEIN"/>
    <property type="match status" value="1"/>
</dbReference>
<name>A0A0N9MLS4_9ACTN</name>
<dbReference type="Gene3D" id="3.40.50.300">
    <property type="entry name" value="P-loop containing nucleotide triphosphate hydrolases"/>
    <property type="match status" value="1"/>
</dbReference>
<keyword evidence="3" id="KW-1185">Reference proteome</keyword>
<dbReference type="SUPFAM" id="SSF52540">
    <property type="entry name" value="P-loop containing nucleoside triphosphate hydrolases"/>
    <property type="match status" value="1"/>
</dbReference>
<gene>
    <name evidence="2" type="ORF">ACH46_02055</name>
</gene>
<dbReference type="PANTHER" id="PTHR43384">
    <property type="entry name" value="SEPTUM SITE-DETERMINING PROTEIN MIND HOMOLOG, CHLOROPLASTIC-RELATED"/>
    <property type="match status" value="1"/>
</dbReference>
<reference evidence="3" key="1">
    <citation type="submission" date="2015-06" db="EMBL/GenBank/DDBJ databases">
        <title>Complete genome sequence and metabolic analysis of phthalate degradation pathway in Gordonia sp. QH-11.</title>
        <authorList>
            <person name="Jin D."/>
            <person name="Kong X."/>
            <person name="Bai Z."/>
        </authorList>
    </citation>
    <scope>NUCLEOTIDE SEQUENCE [LARGE SCALE GENOMIC DNA]</scope>
    <source>
        <strain evidence="3">QH-11</strain>
    </source>
</reference>
<accession>A0A0N9MLS4</accession>
<dbReference type="EMBL" id="CP011853">
    <property type="protein sequence ID" value="ALG83512.1"/>
    <property type="molecule type" value="Genomic_DNA"/>
</dbReference>
<proteinExistence type="predicted"/>
<dbReference type="Proteomes" id="UP000063789">
    <property type="component" value="Chromosome"/>
</dbReference>